<feature type="compositionally biased region" description="Basic and acidic residues" evidence="1">
    <location>
        <begin position="152"/>
        <end position="168"/>
    </location>
</feature>
<reference evidence="3 4" key="1">
    <citation type="submission" date="2022-01" db="EMBL/GenBank/DDBJ databases">
        <title>Desulfofustis limnae sp. nov., a novel mesophilic sulfate-reducing bacterium isolated from marsh soil.</title>
        <authorList>
            <person name="Watanabe M."/>
            <person name="Takahashi A."/>
            <person name="Kojima H."/>
            <person name="Fukui M."/>
        </authorList>
    </citation>
    <scope>NUCLEOTIDE SEQUENCE [LARGE SCALE GENOMIC DNA]</scope>
    <source>
        <strain evidence="3 4">PPLL</strain>
    </source>
</reference>
<dbReference type="NCBIfam" id="TIGR02605">
    <property type="entry name" value="CxxC_CxxC_SSSS"/>
    <property type="match status" value="1"/>
</dbReference>
<organism evidence="3 4">
    <name type="scientific">Desulfofustis limnaeus</name>
    <dbReference type="NCBI Taxonomy" id="2740163"/>
    <lineage>
        <taxon>Bacteria</taxon>
        <taxon>Pseudomonadati</taxon>
        <taxon>Thermodesulfobacteriota</taxon>
        <taxon>Desulfobulbia</taxon>
        <taxon>Desulfobulbales</taxon>
        <taxon>Desulfocapsaceae</taxon>
        <taxon>Desulfofustis</taxon>
    </lineage>
</organism>
<evidence type="ECO:0000256" key="1">
    <source>
        <dbReference type="SAM" id="MobiDB-lite"/>
    </source>
</evidence>
<sequence length="168" mass="19250">MPIYEFFCQPCNTIFNFYSKRIDTLTTPRCPSCGQDGLQRQVSLFATIGKATEEDDQFAGLDENKMEQALESLMRESSGINEDDPRQMAGLMRKFSERTGINLGENMEEAIARMERGEDPEQIEQEMGDMFDGDDFSFEALKKKALSKSARPRHDETLYDLHPDEVEK</sequence>
<feature type="region of interest" description="Disordered" evidence="1">
    <location>
        <begin position="144"/>
        <end position="168"/>
    </location>
</feature>
<keyword evidence="4" id="KW-1185">Reference proteome</keyword>
<feature type="domain" description="Putative regulatory protein FmdB zinc ribbon" evidence="2">
    <location>
        <begin position="1"/>
        <end position="43"/>
    </location>
</feature>
<dbReference type="PANTHER" id="PTHR34404:SF3">
    <property type="entry name" value="REGULATORY PROTEIN, FMDB FAMILY"/>
    <property type="match status" value="1"/>
</dbReference>
<evidence type="ECO:0000313" key="4">
    <source>
        <dbReference type="Proteomes" id="UP000830055"/>
    </source>
</evidence>
<gene>
    <name evidence="3" type="ORF">DPPLL_12790</name>
</gene>
<dbReference type="RefSeq" id="WP_284153979.1">
    <property type="nucleotide sequence ID" value="NZ_AP025516.1"/>
</dbReference>
<dbReference type="InterPro" id="IPR013429">
    <property type="entry name" value="Regulatory_FmdB_Zinc_ribbon"/>
</dbReference>
<name>A0ABN6M1Z8_9BACT</name>
<accession>A0ABN6M1Z8</accession>
<dbReference type="Proteomes" id="UP000830055">
    <property type="component" value="Chromosome"/>
</dbReference>
<dbReference type="Pfam" id="PF09723">
    <property type="entry name" value="Zn_ribbon_8"/>
    <property type="match status" value="1"/>
</dbReference>
<evidence type="ECO:0000313" key="3">
    <source>
        <dbReference type="EMBL" id="BDD86914.1"/>
    </source>
</evidence>
<protein>
    <submittedName>
        <fullName evidence="3">Cytochrome c</fullName>
    </submittedName>
</protein>
<proteinExistence type="predicted"/>
<dbReference type="EMBL" id="AP025516">
    <property type="protein sequence ID" value="BDD86914.1"/>
    <property type="molecule type" value="Genomic_DNA"/>
</dbReference>
<dbReference type="PANTHER" id="PTHR34404">
    <property type="entry name" value="REGULATORY PROTEIN, FMDB FAMILY"/>
    <property type="match status" value="1"/>
</dbReference>
<dbReference type="SMART" id="SM00834">
    <property type="entry name" value="CxxC_CXXC_SSSS"/>
    <property type="match status" value="1"/>
</dbReference>
<evidence type="ECO:0000259" key="2">
    <source>
        <dbReference type="SMART" id="SM00834"/>
    </source>
</evidence>